<name>A0ABX8WR41_9GAMM</name>
<evidence type="ECO:0000313" key="2">
    <source>
        <dbReference type="EMBL" id="QYR53290.1"/>
    </source>
</evidence>
<sequence length="228" mass="24247">MTFAKLSCVSLIAGAMLLLSIPGVAQKSAARAKTAKHDPNTVVFYRCVDKAGNVSLQNDVPCAKGQQQTRQVMQKPAAPAYTPAPLPYQAPVASPPVAPPTPAAPVTLQSAMTPSNLPPPPLYRCYTPQQKSYLSDNGAPKPRCVPLMPSNADPNDPNTPKMCDMQQDTCERIPDQDACASWAQYDREAKALVEMGNPEFINEAVALSARTGKVMAQSSCAAPPSQNP</sequence>
<reference evidence="2 3" key="1">
    <citation type="submission" date="2021-08" db="EMBL/GenBank/DDBJ databases">
        <title>Lysobacter sp. strain CJ11 Genome sequencing and assembly.</title>
        <authorList>
            <person name="Kim I."/>
        </authorList>
    </citation>
    <scope>NUCLEOTIDE SEQUENCE [LARGE SCALE GENOMIC DNA]</scope>
    <source>
        <strain evidence="2 3">CJ11</strain>
    </source>
</reference>
<keyword evidence="1" id="KW-0732">Signal</keyword>
<protein>
    <recommendedName>
        <fullName evidence="4">DUF4124 domain-containing protein</fullName>
    </recommendedName>
</protein>
<accession>A0ABX8WR41</accession>
<keyword evidence="3" id="KW-1185">Reference proteome</keyword>
<gene>
    <name evidence="2" type="ORF">H8L67_01885</name>
</gene>
<dbReference type="EMBL" id="CP080544">
    <property type="protein sequence ID" value="QYR53290.1"/>
    <property type="molecule type" value="Genomic_DNA"/>
</dbReference>
<evidence type="ECO:0000256" key="1">
    <source>
        <dbReference type="SAM" id="SignalP"/>
    </source>
</evidence>
<feature type="chain" id="PRO_5045816536" description="DUF4124 domain-containing protein" evidence="1">
    <location>
        <begin position="26"/>
        <end position="228"/>
    </location>
</feature>
<organism evidence="2 3">
    <name type="scientific">Lysobacter soyae</name>
    <dbReference type="NCBI Taxonomy" id="2764185"/>
    <lineage>
        <taxon>Bacteria</taxon>
        <taxon>Pseudomonadati</taxon>
        <taxon>Pseudomonadota</taxon>
        <taxon>Gammaproteobacteria</taxon>
        <taxon>Lysobacterales</taxon>
        <taxon>Lysobacteraceae</taxon>
        <taxon>Lysobacter</taxon>
    </lineage>
</organism>
<dbReference type="Proteomes" id="UP000824755">
    <property type="component" value="Chromosome"/>
</dbReference>
<proteinExistence type="predicted"/>
<dbReference type="RefSeq" id="WP_220380107.1">
    <property type="nucleotide sequence ID" value="NZ_CP080544.1"/>
</dbReference>
<evidence type="ECO:0008006" key="4">
    <source>
        <dbReference type="Google" id="ProtNLM"/>
    </source>
</evidence>
<feature type="signal peptide" evidence="1">
    <location>
        <begin position="1"/>
        <end position="25"/>
    </location>
</feature>
<evidence type="ECO:0000313" key="3">
    <source>
        <dbReference type="Proteomes" id="UP000824755"/>
    </source>
</evidence>